<sequence length="251" mass="29185">MKNQTYLSVIIPCYNESENIQRGVLDEVETYLQKQKFSWEVIISDDGSTDGSWDLVEKFIDKNSKFIHLNNKHGGKPSAVRSGIEKAKGEWVLFTDMDQATPINQLDKLLPYFGKDDIVIGSRGMTRKNFPIYRKLASFVFLNFRRLLLLSNIKDTQCGFKAFKREIALKLFPKLEFFRKQNQISGWKVSAYDVELLFLAEKNGYIIAEVPVVWEDTDISKGKQRSFIKESKEMLFEIIRVRLNDLKGKYD</sequence>
<comment type="caution">
    <text evidence="2">The sequence shown here is derived from an EMBL/GenBank/DDBJ whole genome shotgun (WGS) entry which is preliminary data.</text>
</comment>
<evidence type="ECO:0000313" key="3">
    <source>
        <dbReference type="Proteomes" id="UP000228996"/>
    </source>
</evidence>
<dbReference type="InterPro" id="IPR029044">
    <property type="entry name" value="Nucleotide-diphossugar_trans"/>
</dbReference>
<dbReference type="PANTHER" id="PTHR10859">
    <property type="entry name" value="GLYCOSYL TRANSFERASE"/>
    <property type="match status" value="1"/>
</dbReference>
<feature type="domain" description="Glycosyltransferase 2-like" evidence="1">
    <location>
        <begin position="8"/>
        <end position="171"/>
    </location>
</feature>
<name>A0A2M6XDX8_9BACT</name>
<dbReference type="GO" id="GO:0006487">
    <property type="term" value="P:protein N-linked glycosylation"/>
    <property type="evidence" value="ECO:0007669"/>
    <property type="project" value="TreeGrafter"/>
</dbReference>
<dbReference type="PANTHER" id="PTHR10859:SF91">
    <property type="entry name" value="DOLICHYL-PHOSPHATE BETA-GLUCOSYLTRANSFERASE"/>
    <property type="match status" value="1"/>
</dbReference>
<reference evidence="3" key="1">
    <citation type="submission" date="2017-09" db="EMBL/GenBank/DDBJ databases">
        <title>Depth-based differentiation of microbial function through sediment-hosted aquifers and enrichment of novel symbionts in the deep terrestrial subsurface.</title>
        <authorList>
            <person name="Probst A.J."/>
            <person name="Ladd B."/>
            <person name="Jarett J.K."/>
            <person name="Geller-Mcgrath D.E."/>
            <person name="Sieber C.M.K."/>
            <person name="Emerson J.B."/>
            <person name="Anantharaman K."/>
            <person name="Thomas B.C."/>
            <person name="Malmstrom R."/>
            <person name="Stieglmeier M."/>
            <person name="Klingl A."/>
            <person name="Woyke T."/>
            <person name="Ryan C.M."/>
            <person name="Banfield J.F."/>
        </authorList>
    </citation>
    <scope>NUCLEOTIDE SEQUENCE [LARGE SCALE GENOMIC DNA]</scope>
</reference>
<evidence type="ECO:0000259" key="1">
    <source>
        <dbReference type="Pfam" id="PF00535"/>
    </source>
</evidence>
<dbReference type="InterPro" id="IPR001173">
    <property type="entry name" value="Glyco_trans_2-like"/>
</dbReference>
<organism evidence="2 3">
    <name type="scientific">Candidatus Shapirobacteria bacterium CG08_land_8_20_14_0_20_39_18</name>
    <dbReference type="NCBI Taxonomy" id="1974883"/>
    <lineage>
        <taxon>Bacteria</taxon>
        <taxon>Candidatus Shapironibacteriota</taxon>
    </lineage>
</organism>
<evidence type="ECO:0000313" key="2">
    <source>
        <dbReference type="EMBL" id="PIU03862.1"/>
    </source>
</evidence>
<gene>
    <name evidence="2" type="ORF">COT44_01095</name>
</gene>
<dbReference type="Pfam" id="PF00535">
    <property type="entry name" value="Glycos_transf_2"/>
    <property type="match status" value="1"/>
</dbReference>
<dbReference type="Gene3D" id="3.90.550.10">
    <property type="entry name" value="Spore Coat Polysaccharide Biosynthesis Protein SpsA, Chain A"/>
    <property type="match status" value="1"/>
</dbReference>
<accession>A0A2M6XDX8</accession>
<dbReference type="SUPFAM" id="SSF53448">
    <property type="entry name" value="Nucleotide-diphospho-sugar transferases"/>
    <property type="match status" value="1"/>
</dbReference>
<dbReference type="AlphaFoldDB" id="A0A2M6XDX8"/>
<proteinExistence type="predicted"/>
<dbReference type="EMBL" id="PEYO01000005">
    <property type="protein sequence ID" value="PIU03862.1"/>
    <property type="molecule type" value="Genomic_DNA"/>
</dbReference>
<dbReference type="Proteomes" id="UP000228996">
    <property type="component" value="Unassembled WGS sequence"/>
</dbReference>
<protein>
    <recommendedName>
        <fullName evidence="1">Glycosyltransferase 2-like domain-containing protein</fullName>
    </recommendedName>
</protein>